<sequence length="122" mass="13188">MFWLLALTFCVSAVVLTALGVRARAGTLARSHLYGVRTRGTMVDEETYARSNQAVWWGYVVQGGIFAVEAVMTVFFALSGGPDVIFIVVIVMGMFIVLVVAATQVLVANRVARSTEAGEKSR</sequence>
<dbReference type="RefSeq" id="WP_120204658.1">
    <property type="nucleotide sequence ID" value="NZ_CP032514.1"/>
</dbReference>
<keyword evidence="1" id="KW-0812">Transmembrane</keyword>
<keyword evidence="1" id="KW-1133">Transmembrane helix</keyword>
<reference evidence="2 3" key="1">
    <citation type="submission" date="2018-09" db="EMBL/GenBank/DDBJ databases">
        <authorList>
            <person name="Li J."/>
        </authorList>
    </citation>
    <scope>NUCLEOTIDE SEQUENCE [LARGE SCALE GENOMIC DNA]</scope>
    <source>
        <strain evidence="2 3">2129</strain>
    </source>
</reference>
<keyword evidence="3" id="KW-1185">Reference proteome</keyword>
<evidence type="ECO:0000313" key="3">
    <source>
        <dbReference type="Proteomes" id="UP000273001"/>
    </source>
</evidence>
<proteinExistence type="predicted"/>
<feature type="transmembrane region" description="Helical" evidence="1">
    <location>
        <begin position="56"/>
        <end position="78"/>
    </location>
</feature>
<dbReference type="Pfam" id="PF13630">
    <property type="entry name" value="SdpI"/>
    <property type="match status" value="1"/>
</dbReference>
<dbReference type="Proteomes" id="UP000273001">
    <property type="component" value="Chromosome"/>
</dbReference>
<gene>
    <name evidence="2" type="ORF">D5R93_07940</name>
</gene>
<evidence type="ECO:0000313" key="2">
    <source>
        <dbReference type="EMBL" id="AYD89973.1"/>
    </source>
</evidence>
<evidence type="ECO:0000256" key="1">
    <source>
        <dbReference type="SAM" id="Phobius"/>
    </source>
</evidence>
<dbReference type="InterPro" id="IPR025962">
    <property type="entry name" value="SdpI/YhfL"/>
</dbReference>
<dbReference type="EMBL" id="CP032514">
    <property type="protein sequence ID" value="AYD89973.1"/>
    <property type="molecule type" value="Genomic_DNA"/>
</dbReference>
<protein>
    <submittedName>
        <fullName evidence="2">SdpI family protein</fullName>
    </submittedName>
</protein>
<accession>A0ABN5PQI7</accession>
<name>A0ABN5PQI7_9ACTO</name>
<feature type="transmembrane region" description="Helical" evidence="1">
    <location>
        <begin position="85"/>
        <end position="107"/>
    </location>
</feature>
<keyword evidence="1" id="KW-0472">Membrane</keyword>
<organism evidence="2 3">
    <name type="scientific">Actinomyces lilanjuaniae</name>
    <dbReference type="NCBI Taxonomy" id="2321394"/>
    <lineage>
        <taxon>Bacteria</taxon>
        <taxon>Bacillati</taxon>
        <taxon>Actinomycetota</taxon>
        <taxon>Actinomycetes</taxon>
        <taxon>Actinomycetales</taxon>
        <taxon>Actinomycetaceae</taxon>
        <taxon>Actinomyces</taxon>
    </lineage>
</organism>